<keyword evidence="1" id="KW-0472">Membrane</keyword>
<reference evidence="2 3" key="1">
    <citation type="journal article" date="2018" name="PLoS Genet.">
        <title>Population sequencing reveals clonal diversity and ancestral inbreeding in the grapevine cultivar Chardonnay.</title>
        <authorList>
            <person name="Roach M.J."/>
            <person name="Johnson D.L."/>
            <person name="Bohlmann J."/>
            <person name="van Vuuren H.J."/>
            <person name="Jones S.J."/>
            <person name="Pretorius I.S."/>
            <person name="Schmidt S.A."/>
            <person name="Borneman A.R."/>
        </authorList>
    </citation>
    <scope>NUCLEOTIDE SEQUENCE [LARGE SCALE GENOMIC DNA]</scope>
    <source>
        <strain evidence="3">cv. Chardonnay</strain>
        <tissue evidence="2">Leaf</tissue>
    </source>
</reference>
<dbReference type="PANTHER" id="PTHR46398:SF4">
    <property type="entry name" value="ALPHA_BETA-HYDROLASES SUPERFAMILY PROTEIN"/>
    <property type="match status" value="1"/>
</dbReference>
<comment type="caution">
    <text evidence="2">The sequence shown here is derived from an EMBL/GenBank/DDBJ whole genome shotgun (WGS) entry which is preliminary data.</text>
</comment>
<accession>A0A438E2M7</accession>
<protein>
    <submittedName>
        <fullName evidence="2">Uncharacterized protein</fullName>
    </submittedName>
</protein>
<evidence type="ECO:0000313" key="2">
    <source>
        <dbReference type="EMBL" id="RVW41952.1"/>
    </source>
</evidence>
<feature type="transmembrane region" description="Helical" evidence="1">
    <location>
        <begin position="40"/>
        <end position="60"/>
    </location>
</feature>
<dbReference type="PANTHER" id="PTHR46398">
    <property type="entry name" value="ALPHA/BETA-HYDROLASES SUPERFAMILY PROTEIN"/>
    <property type="match status" value="1"/>
</dbReference>
<dbReference type="Proteomes" id="UP000288805">
    <property type="component" value="Unassembled WGS sequence"/>
</dbReference>
<keyword evidence="1" id="KW-1133">Transmembrane helix</keyword>
<dbReference type="EMBL" id="QGNW01001421">
    <property type="protein sequence ID" value="RVW41952.1"/>
    <property type="molecule type" value="Genomic_DNA"/>
</dbReference>
<gene>
    <name evidence="2" type="ORF">CK203_091887</name>
</gene>
<organism evidence="2 3">
    <name type="scientific">Vitis vinifera</name>
    <name type="common">Grape</name>
    <dbReference type="NCBI Taxonomy" id="29760"/>
    <lineage>
        <taxon>Eukaryota</taxon>
        <taxon>Viridiplantae</taxon>
        <taxon>Streptophyta</taxon>
        <taxon>Embryophyta</taxon>
        <taxon>Tracheophyta</taxon>
        <taxon>Spermatophyta</taxon>
        <taxon>Magnoliopsida</taxon>
        <taxon>eudicotyledons</taxon>
        <taxon>Gunneridae</taxon>
        <taxon>Pentapetalae</taxon>
        <taxon>rosids</taxon>
        <taxon>Vitales</taxon>
        <taxon>Vitaceae</taxon>
        <taxon>Viteae</taxon>
        <taxon>Vitis</taxon>
    </lineage>
</organism>
<evidence type="ECO:0000313" key="3">
    <source>
        <dbReference type="Proteomes" id="UP000288805"/>
    </source>
</evidence>
<keyword evidence="1" id="KW-0812">Transmembrane</keyword>
<evidence type="ECO:0000256" key="1">
    <source>
        <dbReference type="SAM" id="Phobius"/>
    </source>
</evidence>
<name>A0A438E2M7_VITVI</name>
<proteinExistence type="predicted"/>
<dbReference type="AlphaFoldDB" id="A0A438E2M7"/>
<sequence>MLRDPRRLYAPGRLYHIVERKPFRMGRFPPVVRTAVPVDGGLSILFFLVMPLLTMLSFGLREKPEGLWM</sequence>